<sequence>MSPDEFDLALPELKQTMLQEKKPELMTQAIEQARRMAYPQGQAVALLYRGEYLIDLGEQPVAALKDFREAGLIARQLRNWSLLAQTLHWQAQSQLLRGEYMRALDVWLQALQTAIEAEDSRAFIRGYSGVAQVCLVFNQLDISLEYQRRALALASSIDDIALNIDCLLALIATCYRRQQYDEMHTLLSRLQQKLQLRPHLETQAEFHIYTGLIYLDQDQLELANEQLQLARVLAEQWGGLWCRSYVALILGRIYLKQQKLLEARAALELCLQLGEQIRGFAMGQQAHQLLETLCAQQGDYEGALVHLEYAHAQQLDLFQRQAERKLTRVFQKPLSQIELSLRLELSRLRYT</sequence>
<accession>A0AAU7FDE6</accession>
<dbReference type="KEGG" id="cmav:ABHF33_06815"/>
<dbReference type="RefSeq" id="WP_348946212.1">
    <property type="nucleotide sequence ID" value="NZ_CP157355.1"/>
</dbReference>
<proteinExistence type="predicted"/>
<dbReference type="InterPro" id="IPR011990">
    <property type="entry name" value="TPR-like_helical_dom_sf"/>
</dbReference>
<protein>
    <recommendedName>
        <fullName evidence="2">MalT-like TPR region domain-containing protein</fullName>
    </recommendedName>
</protein>
<dbReference type="AlphaFoldDB" id="A0AAU7FDE6"/>
<dbReference type="EMBL" id="CP157355">
    <property type="protein sequence ID" value="XBM01972.1"/>
    <property type="molecule type" value="Genomic_DNA"/>
</dbReference>
<evidence type="ECO:0008006" key="2">
    <source>
        <dbReference type="Google" id="ProtNLM"/>
    </source>
</evidence>
<evidence type="ECO:0000313" key="1">
    <source>
        <dbReference type="EMBL" id="XBM01972.1"/>
    </source>
</evidence>
<name>A0AAU7FDE6_9NEIS</name>
<dbReference type="Gene3D" id="1.25.40.10">
    <property type="entry name" value="Tetratricopeptide repeat domain"/>
    <property type="match status" value="2"/>
</dbReference>
<gene>
    <name evidence="1" type="ORF">ABHF33_06815</name>
</gene>
<organism evidence="1">
    <name type="scientific">Chitinibacter mangrovi</name>
    <dbReference type="NCBI Taxonomy" id="3153927"/>
    <lineage>
        <taxon>Bacteria</taxon>
        <taxon>Pseudomonadati</taxon>
        <taxon>Pseudomonadota</taxon>
        <taxon>Betaproteobacteria</taxon>
        <taxon>Neisseriales</taxon>
        <taxon>Chitinibacteraceae</taxon>
        <taxon>Chitinibacter</taxon>
    </lineage>
</organism>
<dbReference type="SUPFAM" id="SSF48452">
    <property type="entry name" value="TPR-like"/>
    <property type="match status" value="2"/>
</dbReference>
<reference evidence="1" key="1">
    <citation type="submission" date="2024-05" db="EMBL/GenBank/DDBJ databases">
        <authorList>
            <person name="Yang L."/>
            <person name="Pan L."/>
        </authorList>
    </citation>
    <scope>NUCLEOTIDE SEQUENCE</scope>
    <source>
        <strain evidence="1">FCG-7</strain>
    </source>
</reference>